<proteinExistence type="predicted"/>
<dbReference type="InterPro" id="IPR011006">
    <property type="entry name" value="CheY-like_superfamily"/>
</dbReference>
<comment type="caution">
    <text evidence="7">The sequence shown here is derived from an EMBL/GenBank/DDBJ whole genome shotgun (WGS) entry which is preliminary data.</text>
</comment>
<dbReference type="Gene3D" id="3.40.50.2300">
    <property type="match status" value="1"/>
</dbReference>
<dbReference type="PROSITE" id="PS50110">
    <property type="entry name" value="RESPONSE_REGULATORY"/>
    <property type="match status" value="1"/>
</dbReference>
<evidence type="ECO:0000313" key="8">
    <source>
        <dbReference type="Proteomes" id="UP000547209"/>
    </source>
</evidence>
<accession>A0A7X0RTX1</accession>
<dbReference type="GO" id="GO:0000160">
    <property type="term" value="P:phosphorelay signal transduction system"/>
    <property type="evidence" value="ECO:0007669"/>
    <property type="project" value="InterPro"/>
</dbReference>
<dbReference type="CDD" id="cd17535">
    <property type="entry name" value="REC_NarL-like"/>
    <property type="match status" value="1"/>
</dbReference>
<dbReference type="RefSeq" id="WP_185671465.1">
    <property type="nucleotide sequence ID" value="NZ_JACJVP010000040.1"/>
</dbReference>
<evidence type="ECO:0000313" key="7">
    <source>
        <dbReference type="EMBL" id="MBB6673604.1"/>
    </source>
</evidence>
<dbReference type="GO" id="GO:0003677">
    <property type="term" value="F:DNA binding"/>
    <property type="evidence" value="ECO:0007669"/>
    <property type="project" value="UniProtKB-KW"/>
</dbReference>
<organism evidence="7 8">
    <name type="scientific">Cohnella nanjingensis</name>
    <dbReference type="NCBI Taxonomy" id="1387779"/>
    <lineage>
        <taxon>Bacteria</taxon>
        <taxon>Bacillati</taxon>
        <taxon>Bacillota</taxon>
        <taxon>Bacilli</taxon>
        <taxon>Bacillales</taxon>
        <taxon>Paenibacillaceae</taxon>
        <taxon>Cohnella</taxon>
    </lineage>
</organism>
<reference evidence="7 8" key="1">
    <citation type="submission" date="2020-08" db="EMBL/GenBank/DDBJ databases">
        <title>Cohnella phylogeny.</title>
        <authorList>
            <person name="Dunlap C."/>
        </authorList>
    </citation>
    <scope>NUCLEOTIDE SEQUENCE [LARGE SCALE GENOMIC DNA]</scope>
    <source>
        <strain evidence="7 8">DSM 28246</strain>
    </source>
</reference>
<dbReference type="SMART" id="SM00448">
    <property type="entry name" value="REC"/>
    <property type="match status" value="1"/>
</dbReference>
<keyword evidence="2" id="KW-0805">Transcription regulation</keyword>
<evidence type="ECO:0000259" key="6">
    <source>
        <dbReference type="PROSITE" id="PS50110"/>
    </source>
</evidence>
<evidence type="ECO:0000256" key="3">
    <source>
        <dbReference type="ARBA" id="ARBA00023125"/>
    </source>
</evidence>
<keyword evidence="8" id="KW-1185">Reference proteome</keyword>
<evidence type="ECO:0000256" key="5">
    <source>
        <dbReference type="PROSITE-ProRule" id="PRU00169"/>
    </source>
</evidence>
<dbReference type="EMBL" id="JACJVP010000040">
    <property type="protein sequence ID" value="MBB6673604.1"/>
    <property type="molecule type" value="Genomic_DNA"/>
</dbReference>
<dbReference type="AlphaFoldDB" id="A0A7X0RTX1"/>
<feature type="domain" description="Response regulatory" evidence="6">
    <location>
        <begin position="16"/>
        <end position="132"/>
    </location>
</feature>
<evidence type="ECO:0000256" key="1">
    <source>
        <dbReference type="ARBA" id="ARBA00022553"/>
    </source>
</evidence>
<dbReference type="InterPro" id="IPR001789">
    <property type="entry name" value="Sig_transdc_resp-reg_receiver"/>
</dbReference>
<dbReference type="GO" id="GO:0010468">
    <property type="term" value="P:regulation of gene expression"/>
    <property type="evidence" value="ECO:0007669"/>
    <property type="project" value="UniProtKB-ARBA"/>
</dbReference>
<sequence length="181" mass="20108">MSLDGSGGILRRPACTALLVDRDEEARGRWRSLLELEDDIRIVGETDNGAAAIRLVQAHAPQLALIHLTLPDMSGLAVLRQMKERHPALKAIVLSETADLGRLFEAMKTGAHGFMLSDMHPAWGHEYLRSIVWEDASMSKALVDHFLNAFMGAYIRELAAQRPPLHEECFMRESPAGRKGE</sequence>
<dbReference type="PANTHER" id="PTHR43214:SF42">
    <property type="entry name" value="TRANSCRIPTIONAL REGULATORY PROTEIN DESR"/>
    <property type="match status" value="1"/>
</dbReference>
<gene>
    <name evidence="7" type="ORF">H7C19_23265</name>
</gene>
<dbReference type="Pfam" id="PF00072">
    <property type="entry name" value="Response_reg"/>
    <property type="match status" value="1"/>
</dbReference>
<dbReference type="InterPro" id="IPR058245">
    <property type="entry name" value="NreC/VraR/RcsB-like_REC"/>
</dbReference>
<comment type="caution">
    <text evidence="5">Lacks conserved residue(s) required for the propagation of feature annotation.</text>
</comment>
<keyword evidence="3" id="KW-0238">DNA-binding</keyword>
<name>A0A7X0RTX1_9BACL</name>
<dbReference type="SUPFAM" id="SSF52172">
    <property type="entry name" value="CheY-like"/>
    <property type="match status" value="1"/>
</dbReference>
<keyword evidence="1" id="KW-0597">Phosphoprotein</keyword>
<dbReference type="PANTHER" id="PTHR43214">
    <property type="entry name" value="TWO-COMPONENT RESPONSE REGULATOR"/>
    <property type="match status" value="1"/>
</dbReference>
<protein>
    <submittedName>
        <fullName evidence="7">Response regulator transcription factor</fullName>
    </submittedName>
</protein>
<dbReference type="Proteomes" id="UP000547209">
    <property type="component" value="Unassembled WGS sequence"/>
</dbReference>
<evidence type="ECO:0000256" key="4">
    <source>
        <dbReference type="ARBA" id="ARBA00023163"/>
    </source>
</evidence>
<evidence type="ECO:0000256" key="2">
    <source>
        <dbReference type="ARBA" id="ARBA00023015"/>
    </source>
</evidence>
<dbReference type="InterPro" id="IPR039420">
    <property type="entry name" value="WalR-like"/>
</dbReference>
<keyword evidence="4" id="KW-0804">Transcription</keyword>